<evidence type="ECO:0000256" key="3">
    <source>
        <dbReference type="ARBA" id="ARBA00023004"/>
    </source>
</evidence>
<keyword evidence="2" id="KW-0479">Metal-binding</keyword>
<dbReference type="InterPro" id="IPR036396">
    <property type="entry name" value="Cyt_P450_sf"/>
</dbReference>
<comment type="similarity">
    <text evidence="1">Belongs to the cytochrome P450 family.</text>
</comment>
<dbReference type="GO" id="GO:0005506">
    <property type="term" value="F:iron ion binding"/>
    <property type="evidence" value="ECO:0007669"/>
    <property type="project" value="InterPro"/>
</dbReference>
<evidence type="ECO:0000256" key="1">
    <source>
        <dbReference type="ARBA" id="ARBA00010617"/>
    </source>
</evidence>
<dbReference type="GO" id="GO:0004497">
    <property type="term" value="F:monooxygenase activity"/>
    <property type="evidence" value="ECO:0007669"/>
    <property type="project" value="InterPro"/>
</dbReference>
<dbReference type="PANTHER" id="PTHR47955">
    <property type="entry name" value="CYTOCHROME P450 FAMILY 71 PROTEIN"/>
    <property type="match status" value="1"/>
</dbReference>
<dbReference type="GO" id="GO:0020037">
    <property type="term" value="F:heme binding"/>
    <property type="evidence" value="ECO:0007669"/>
    <property type="project" value="InterPro"/>
</dbReference>
<dbReference type="GO" id="GO:0016705">
    <property type="term" value="F:oxidoreductase activity, acting on paired donors, with incorporation or reduction of molecular oxygen"/>
    <property type="evidence" value="ECO:0007669"/>
    <property type="project" value="InterPro"/>
</dbReference>
<organism evidence="4">
    <name type="scientific">Aegilops tauschii</name>
    <name type="common">Tausch's goatgrass</name>
    <name type="synonym">Aegilops squarrosa</name>
    <dbReference type="NCBI Taxonomy" id="37682"/>
    <lineage>
        <taxon>Eukaryota</taxon>
        <taxon>Viridiplantae</taxon>
        <taxon>Streptophyta</taxon>
        <taxon>Embryophyta</taxon>
        <taxon>Tracheophyta</taxon>
        <taxon>Spermatophyta</taxon>
        <taxon>Magnoliopsida</taxon>
        <taxon>Liliopsida</taxon>
        <taxon>Poales</taxon>
        <taxon>Poaceae</taxon>
        <taxon>BOP clade</taxon>
        <taxon>Pooideae</taxon>
        <taxon>Triticodae</taxon>
        <taxon>Triticeae</taxon>
        <taxon>Triticinae</taxon>
        <taxon>Aegilops</taxon>
    </lineage>
</organism>
<dbReference type="Gene3D" id="1.10.630.10">
    <property type="entry name" value="Cytochrome P450"/>
    <property type="match status" value="1"/>
</dbReference>
<reference evidence="4" key="1">
    <citation type="submission" date="2015-06" db="UniProtKB">
        <authorList>
            <consortium name="EnsemblPlants"/>
        </authorList>
    </citation>
    <scope>IDENTIFICATION</scope>
</reference>
<dbReference type="SUPFAM" id="SSF48264">
    <property type="entry name" value="Cytochrome P450"/>
    <property type="match status" value="1"/>
</dbReference>
<sequence length="262" mass="28781">MPGQKIPAAPKPWRPLTYILIGHSRQDNEVVYLVLAIGSLLVVLLAWRRGRGAAADGKDKLRLPPGPWTLPVIGSMHHIVGALPHRAMRDLARRHGWPVMLLWLGEVPTLVVSSREAAREMRRIAVTELLTTRRVLSFRAIREEEVAAMLRAVASAGDGGAVVDMHARLSALVADSTLRVVIGDRCSGRDVFLRELERSIGLVAGVLKYGAKVWYEHAINADWEAPNGSLDMAEAFGITTRRKAGLLLRPITRLPVPDNLTS</sequence>
<keyword evidence="3" id="KW-0408">Iron</keyword>
<accession>R7W9J0</accession>
<dbReference type="AlphaFoldDB" id="R7W9J0"/>
<proteinExistence type="inferred from homology"/>
<evidence type="ECO:0000313" key="4">
    <source>
        <dbReference type="EnsemblPlants" id="EMT14544"/>
    </source>
</evidence>
<dbReference type="EnsemblPlants" id="EMT14544">
    <property type="protein sequence ID" value="EMT14544"/>
    <property type="gene ID" value="F775_33037"/>
</dbReference>
<evidence type="ECO:0000256" key="2">
    <source>
        <dbReference type="ARBA" id="ARBA00022723"/>
    </source>
</evidence>
<name>R7W9J0_AEGTA</name>
<dbReference type="PANTHER" id="PTHR47955:SF11">
    <property type="entry name" value="4-HYDROXYPHENYLACETALDEHYDE OXIME MONOOXYGENASE"/>
    <property type="match status" value="1"/>
</dbReference>
<protein>
    <submittedName>
        <fullName evidence="4">Cytochrome P450 71D10</fullName>
    </submittedName>
</protein>